<reference evidence="1 2" key="1">
    <citation type="submission" date="2021-01" db="EMBL/GenBank/DDBJ databases">
        <title>Genome public.</title>
        <authorList>
            <person name="Liu C."/>
            <person name="Sun Q."/>
        </authorList>
    </citation>
    <scope>NUCLEOTIDE SEQUENCE [LARGE SCALE GENOMIC DNA]</scope>
    <source>
        <strain evidence="1 2">YIM B02515</strain>
    </source>
</reference>
<keyword evidence="2" id="KW-1185">Reference proteome</keyword>
<dbReference type="EMBL" id="JAESWC010000002">
    <property type="protein sequence ID" value="MBL4935193.1"/>
    <property type="molecule type" value="Genomic_DNA"/>
</dbReference>
<dbReference type="Proteomes" id="UP000632377">
    <property type="component" value="Unassembled WGS sequence"/>
</dbReference>
<dbReference type="RefSeq" id="WP_202747798.1">
    <property type="nucleotide sequence ID" value="NZ_JAESWC010000002.1"/>
</dbReference>
<organism evidence="1 2">
    <name type="scientific">Clostridium rhizosphaerae</name>
    <dbReference type="NCBI Taxonomy" id="2803861"/>
    <lineage>
        <taxon>Bacteria</taxon>
        <taxon>Bacillati</taxon>
        <taxon>Bacillota</taxon>
        <taxon>Clostridia</taxon>
        <taxon>Eubacteriales</taxon>
        <taxon>Clostridiaceae</taxon>
        <taxon>Clostridium</taxon>
    </lineage>
</organism>
<accession>A0ABS1T771</accession>
<protein>
    <submittedName>
        <fullName evidence="1">Uncharacterized protein</fullName>
    </submittedName>
</protein>
<name>A0ABS1T771_9CLOT</name>
<sequence>MIKKKVKINNNISFETDMQNDRHKNKLLDLEDFFNLHDKFMQDKALEGLATRTLIEYNVNLNYFKKYLEGAYQSDYDCIAVNGEIFKGYLYFMVQEKKL</sequence>
<gene>
    <name evidence="1" type="ORF">JK636_05420</name>
</gene>
<evidence type="ECO:0000313" key="1">
    <source>
        <dbReference type="EMBL" id="MBL4935193.1"/>
    </source>
</evidence>
<evidence type="ECO:0000313" key="2">
    <source>
        <dbReference type="Proteomes" id="UP000632377"/>
    </source>
</evidence>
<proteinExistence type="predicted"/>
<comment type="caution">
    <text evidence="1">The sequence shown here is derived from an EMBL/GenBank/DDBJ whole genome shotgun (WGS) entry which is preliminary data.</text>
</comment>